<dbReference type="Proteomes" id="UP001229209">
    <property type="component" value="Unassembled WGS sequence"/>
</dbReference>
<evidence type="ECO:0000256" key="3">
    <source>
        <dbReference type="ARBA" id="ARBA00022475"/>
    </source>
</evidence>
<gene>
    <name evidence="9" type="ORF">J2S04_002389</name>
</gene>
<dbReference type="InterPro" id="IPR032816">
    <property type="entry name" value="VTT_dom"/>
</dbReference>
<keyword evidence="3" id="KW-1003">Cell membrane</keyword>
<evidence type="ECO:0000313" key="10">
    <source>
        <dbReference type="Proteomes" id="UP001229209"/>
    </source>
</evidence>
<dbReference type="PANTHER" id="PTHR42709">
    <property type="entry name" value="ALKALINE PHOSPHATASE LIKE PROTEIN"/>
    <property type="match status" value="1"/>
</dbReference>
<proteinExistence type="inferred from homology"/>
<accession>A0ABT9LYR9</accession>
<evidence type="ECO:0000313" key="9">
    <source>
        <dbReference type="EMBL" id="MDP9729416.1"/>
    </source>
</evidence>
<evidence type="ECO:0000256" key="2">
    <source>
        <dbReference type="ARBA" id="ARBA00010792"/>
    </source>
</evidence>
<keyword evidence="5 7" id="KW-1133">Transmembrane helix</keyword>
<keyword evidence="4 7" id="KW-0812">Transmembrane</keyword>
<dbReference type="RefSeq" id="WP_306955173.1">
    <property type="nucleotide sequence ID" value="NZ_JAURUO010000014.1"/>
</dbReference>
<evidence type="ECO:0000256" key="5">
    <source>
        <dbReference type="ARBA" id="ARBA00022989"/>
    </source>
</evidence>
<feature type="domain" description="VTT" evidence="8">
    <location>
        <begin position="34"/>
        <end position="159"/>
    </location>
</feature>
<evidence type="ECO:0000256" key="7">
    <source>
        <dbReference type="SAM" id="Phobius"/>
    </source>
</evidence>
<dbReference type="Pfam" id="PF09335">
    <property type="entry name" value="VTT_dom"/>
    <property type="match status" value="1"/>
</dbReference>
<sequence length="204" mass="23448">MRNRGVFFIQHLLHQYGYEGLFIILLAEMIGFPFPAETTLTLAGVEWSQGMFSFLPLLLVSAFGNIAGSTIAYGIGYFLGRPVILRFGRWVGVTEARLKKAENKFAQYQISILLWGKFVSVIRVLVPYIAGLERMPMIRFSLLNSISAFLWAAVFLLEGRFLGGLWTDERHREWYVVLGIGIVMMLVVWWRWRTAKRRHGQKNG</sequence>
<protein>
    <submittedName>
        <fullName evidence="9">Membrane protein DedA with SNARE-associated domain</fullName>
    </submittedName>
</protein>
<evidence type="ECO:0000256" key="4">
    <source>
        <dbReference type="ARBA" id="ARBA00022692"/>
    </source>
</evidence>
<feature type="transmembrane region" description="Helical" evidence="7">
    <location>
        <begin position="54"/>
        <end position="79"/>
    </location>
</feature>
<feature type="transmembrane region" description="Helical" evidence="7">
    <location>
        <begin position="174"/>
        <end position="192"/>
    </location>
</feature>
<feature type="transmembrane region" description="Helical" evidence="7">
    <location>
        <begin position="142"/>
        <end position="162"/>
    </location>
</feature>
<feature type="transmembrane region" description="Helical" evidence="7">
    <location>
        <begin position="12"/>
        <end position="34"/>
    </location>
</feature>
<reference evidence="9 10" key="1">
    <citation type="submission" date="2023-07" db="EMBL/GenBank/DDBJ databases">
        <title>Genomic Encyclopedia of Type Strains, Phase IV (KMG-IV): sequencing the most valuable type-strain genomes for metagenomic binning, comparative biology and taxonomic classification.</title>
        <authorList>
            <person name="Goeker M."/>
        </authorList>
    </citation>
    <scope>NUCLEOTIDE SEQUENCE [LARGE SCALE GENOMIC DNA]</scope>
    <source>
        <strain evidence="9 10">DSM 25924</strain>
    </source>
</reference>
<evidence type="ECO:0000259" key="8">
    <source>
        <dbReference type="Pfam" id="PF09335"/>
    </source>
</evidence>
<keyword evidence="10" id="KW-1185">Reference proteome</keyword>
<comment type="subcellular location">
    <subcellularLocation>
        <location evidence="1">Cell membrane</location>
        <topology evidence="1">Multi-pass membrane protein</topology>
    </subcellularLocation>
</comment>
<dbReference type="InterPro" id="IPR051311">
    <property type="entry name" value="DedA_domain"/>
</dbReference>
<dbReference type="EMBL" id="JAURUO010000014">
    <property type="protein sequence ID" value="MDP9729416.1"/>
    <property type="molecule type" value="Genomic_DNA"/>
</dbReference>
<dbReference type="PANTHER" id="PTHR42709:SF6">
    <property type="entry name" value="UNDECAPRENYL PHOSPHATE TRANSPORTER A"/>
    <property type="match status" value="1"/>
</dbReference>
<evidence type="ECO:0000256" key="1">
    <source>
        <dbReference type="ARBA" id="ARBA00004651"/>
    </source>
</evidence>
<comment type="similarity">
    <text evidence="2">Belongs to the DedA family.</text>
</comment>
<evidence type="ECO:0000256" key="6">
    <source>
        <dbReference type="ARBA" id="ARBA00023136"/>
    </source>
</evidence>
<organism evidence="9 10">
    <name type="scientific">Alicyclobacillus tolerans</name>
    <dbReference type="NCBI Taxonomy" id="90970"/>
    <lineage>
        <taxon>Bacteria</taxon>
        <taxon>Bacillati</taxon>
        <taxon>Bacillota</taxon>
        <taxon>Bacilli</taxon>
        <taxon>Bacillales</taxon>
        <taxon>Alicyclobacillaceae</taxon>
        <taxon>Alicyclobacillus</taxon>
    </lineage>
</organism>
<comment type="caution">
    <text evidence="9">The sequence shown here is derived from an EMBL/GenBank/DDBJ whole genome shotgun (WGS) entry which is preliminary data.</text>
</comment>
<keyword evidence="6 7" id="KW-0472">Membrane</keyword>
<name>A0ABT9LYR9_9BACL</name>